<dbReference type="InterPro" id="IPR055060">
    <property type="entry name" value="ACOX_C_alpha1"/>
</dbReference>
<dbReference type="EMBL" id="KL198060">
    <property type="protein sequence ID" value="KDQ11213.1"/>
    <property type="molecule type" value="Genomic_DNA"/>
</dbReference>
<comment type="catalytic activity">
    <reaction evidence="1">
        <text>a 2,3-saturated acyl-CoA + O2 = a (2E)-enoyl-CoA + H2O2</text>
        <dbReference type="Rhea" id="RHEA:38959"/>
        <dbReference type="ChEBI" id="CHEBI:15379"/>
        <dbReference type="ChEBI" id="CHEBI:16240"/>
        <dbReference type="ChEBI" id="CHEBI:58856"/>
        <dbReference type="ChEBI" id="CHEBI:65111"/>
        <dbReference type="EC" id="1.3.3.6"/>
    </reaction>
</comment>
<dbReference type="GO" id="GO:0005504">
    <property type="term" value="F:fatty acid binding"/>
    <property type="evidence" value="ECO:0007669"/>
    <property type="project" value="TreeGrafter"/>
</dbReference>
<dbReference type="GO" id="GO:0055088">
    <property type="term" value="P:lipid homeostasis"/>
    <property type="evidence" value="ECO:0007669"/>
    <property type="project" value="TreeGrafter"/>
</dbReference>
<dbReference type="InterPro" id="IPR012258">
    <property type="entry name" value="Acyl-CoA_oxidase"/>
</dbReference>
<dbReference type="GO" id="GO:0071949">
    <property type="term" value="F:FAD binding"/>
    <property type="evidence" value="ECO:0007669"/>
    <property type="project" value="InterPro"/>
</dbReference>
<keyword evidence="10" id="KW-0443">Lipid metabolism</keyword>
<keyword evidence="7 12" id="KW-0274">FAD</keyword>
<dbReference type="GO" id="GO:0033540">
    <property type="term" value="P:fatty acid beta-oxidation using acyl-CoA oxidase"/>
    <property type="evidence" value="ECO:0007669"/>
    <property type="project" value="UniProtKB-UniPathway"/>
</dbReference>
<dbReference type="InterPro" id="IPR002655">
    <property type="entry name" value="Acyl-CoA_oxidase_C"/>
</dbReference>
<dbReference type="Gene3D" id="1.10.540.10">
    <property type="entry name" value="Acyl-CoA dehydrogenase/oxidase, N-terminal domain"/>
    <property type="match status" value="1"/>
</dbReference>
<comment type="subcellular location">
    <subcellularLocation>
        <location evidence="3">Peroxisome</location>
    </subcellularLocation>
</comment>
<evidence type="ECO:0000256" key="2">
    <source>
        <dbReference type="ARBA" id="ARBA00001974"/>
    </source>
</evidence>
<evidence type="ECO:0000259" key="16">
    <source>
        <dbReference type="Pfam" id="PF14749"/>
    </source>
</evidence>
<dbReference type="HOGENOM" id="CLU_014629_3_1_1"/>
<evidence type="ECO:0000256" key="9">
    <source>
        <dbReference type="ARBA" id="ARBA00023002"/>
    </source>
</evidence>
<dbReference type="Gene3D" id="1.20.140.10">
    <property type="entry name" value="Butyryl-CoA Dehydrogenase, subunit A, domain 3"/>
    <property type="match status" value="2"/>
</dbReference>
<comment type="pathway">
    <text evidence="4">Lipid metabolism; peroxisomal fatty acid beta-oxidation.</text>
</comment>
<protein>
    <recommendedName>
        <fullName evidence="12">Acyl-coenzyme A oxidase</fullName>
    </recommendedName>
</protein>
<proteinExistence type="inferred from homology"/>
<feature type="domain" description="Acyl-coenzyme A oxidase N-terminal" evidence="16">
    <location>
        <begin position="27"/>
        <end position="137"/>
    </location>
</feature>
<evidence type="ECO:0000259" key="17">
    <source>
        <dbReference type="Pfam" id="PF22924"/>
    </source>
</evidence>
<reference evidence="19" key="1">
    <citation type="journal article" date="2014" name="Proc. Natl. Acad. Sci. U.S.A.">
        <title>Extensive sampling of basidiomycete genomes demonstrates inadequacy of the white-rot/brown-rot paradigm for wood decay fungi.</title>
        <authorList>
            <person name="Riley R."/>
            <person name="Salamov A.A."/>
            <person name="Brown D.W."/>
            <person name="Nagy L.G."/>
            <person name="Floudas D."/>
            <person name="Held B.W."/>
            <person name="Levasseur A."/>
            <person name="Lombard V."/>
            <person name="Morin E."/>
            <person name="Otillar R."/>
            <person name="Lindquist E.A."/>
            <person name="Sun H."/>
            <person name="LaButti K.M."/>
            <person name="Schmutz J."/>
            <person name="Jabbour D."/>
            <person name="Luo H."/>
            <person name="Baker S.E."/>
            <person name="Pisabarro A.G."/>
            <person name="Walton J.D."/>
            <person name="Blanchette R.A."/>
            <person name="Henrissat B."/>
            <person name="Martin F."/>
            <person name="Cullen D."/>
            <person name="Hibbett D.S."/>
            <person name="Grigoriev I.V."/>
        </authorList>
    </citation>
    <scope>NUCLEOTIDE SEQUENCE [LARGE SCALE GENOMIC DNA]</scope>
    <source>
        <strain evidence="19">FD-172 SS1</strain>
    </source>
</reference>
<evidence type="ECO:0000256" key="4">
    <source>
        <dbReference type="ARBA" id="ARBA00004846"/>
    </source>
</evidence>
<dbReference type="InterPro" id="IPR036250">
    <property type="entry name" value="AcylCo_DH-like_C"/>
</dbReference>
<keyword evidence="9" id="KW-0560">Oxidoreductase</keyword>
<evidence type="ECO:0000256" key="10">
    <source>
        <dbReference type="ARBA" id="ARBA00023098"/>
    </source>
</evidence>
<evidence type="ECO:0000256" key="1">
    <source>
        <dbReference type="ARBA" id="ARBA00001201"/>
    </source>
</evidence>
<comment type="cofactor">
    <cofactor evidence="2">
        <name>FAD</name>
        <dbReference type="ChEBI" id="CHEBI:57692"/>
    </cofactor>
</comment>
<dbReference type="PIRSF" id="PIRSF000168">
    <property type="entry name" value="Acyl-CoA_oxidase"/>
    <property type="match status" value="1"/>
</dbReference>
<dbReference type="Pfam" id="PF14749">
    <property type="entry name" value="Acyl-CoA_ox_N"/>
    <property type="match status" value="1"/>
</dbReference>
<evidence type="ECO:0000256" key="14">
    <source>
        <dbReference type="PIRSR" id="PIRSR000168-2"/>
    </source>
</evidence>
<dbReference type="STRING" id="930990.A0A067M618"/>
<keyword evidence="6 12" id="KW-0285">Flavoprotein</keyword>
<feature type="binding site" evidence="14">
    <location>
        <position position="182"/>
    </location>
    <ligand>
        <name>FAD</name>
        <dbReference type="ChEBI" id="CHEBI:57692"/>
    </ligand>
</feature>
<evidence type="ECO:0000259" key="15">
    <source>
        <dbReference type="Pfam" id="PF01756"/>
    </source>
</evidence>
<keyword evidence="8" id="KW-0276">Fatty acid metabolism</keyword>
<dbReference type="Gene3D" id="2.40.110.10">
    <property type="entry name" value="Butyryl-CoA Dehydrogenase, subunit A, domain 2"/>
    <property type="match status" value="1"/>
</dbReference>
<evidence type="ECO:0000313" key="18">
    <source>
        <dbReference type="EMBL" id="KDQ11213.1"/>
    </source>
</evidence>
<dbReference type="Pfam" id="PF22924">
    <property type="entry name" value="ACOX_C_alpha1"/>
    <property type="match status" value="1"/>
</dbReference>
<evidence type="ECO:0000256" key="11">
    <source>
        <dbReference type="ARBA" id="ARBA00023140"/>
    </source>
</evidence>
<sequence length="675" mass="74212">MAANNINQCVRDMKDARERSTAAPGVMAQVLRGKEEWQTRRKISEVMSTDPVFDKSKRPFLSRSESYHTGLANMKRLVELSYAHGWSEGDFNVALSLIDEWLPFNLHATAFHPVIMSQGSLEQVAEYGSRSAHHAIIGCYAQTELGHGSNVNKLETTATYLPNSQEFEIHSPTFTSAKWWIGGLAKTATHAVVQAQLILPGEKNVGPHLFIVQLRSLETHEPLQGISLGDIGPKAFNGFSAVDNGFATFDHVRIPRSAMLSKFAQVTPEGKYVQPPHAKLSFGGMIYIRSGMITQAGWVLAKGATISIRYCTVRRQGGEDGTMERQVITYPSVYTRLLPALAKAYAFILLGRDLSGLFHSMSSRLARGDTSLLAETHAISSGLKAVVTTQSLDALETTRRSMGGHGYSAFAEVGRIWAKHVPSATFEGDNYVLDGQVVRAALKSLRHLQLAGFAAPPLPSSRYLRLLAPGTSRPAFRSDANWEDPSVPVLLLEWKAALLVEAHARSVQSGNIVAGLEHRVALAVTEAFMATRIEDSIQKLASLPPRERKVLNELLLLFLLTSLEAALSDIFAFSLIQPLHTAEDATAPLREAISRICRSLLPEAIALTDAFGFSDWELDSSLGVYDGNVYQALWDRAQEEPLNQRQVVEGYAEFIKPILKMGEQAVRAKKDRAKL</sequence>
<dbReference type="GO" id="GO:0005777">
    <property type="term" value="C:peroxisome"/>
    <property type="evidence" value="ECO:0007669"/>
    <property type="project" value="UniProtKB-SubCell"/>
</dbReference>
<dbReference type="Pfam" id="PF01756">
    <property type="entry name" value="ACOX"/>
    <property type="match status" value="1"/>
</dbReference>
<dbReference type="InterPro" id="IPR037069">
    <property type="entry name" value="AcylCoA_DH/ox_N_sf"/>
</dbReference>
<dbReference type="UniPathway" id="UPA00661"/>
<dbReference type="InParanoid" id="A0A067M618"/>
<evidence type="ECO:0000256" key="3">
    <source>
        <dbReference type="ARBA" id="ARBA00004275"/>
    </source>
</evidence>
<dbReference type="OrthoDB" id="538336at2759"/>
<feature type="binding site" evidence="14">
    <location>
        <position position="143"/>
    </location>
    <ligand>
        <name>FAD</name>
        <dbReference type="ChEBI" id="CHEBI:57692"/>
    </ligand>
</feature>
<dbReference type="PANTHER" id="PTHR10909:SF250">
    <property type="entry name" value="PEROXISOMAL ACYL-COENZYME A OXIDASE 1"/>
    <property type="match status" value="1"/>
</dbReference>
<evidence type="ECO:0000256" key="6">
    <source>
        <dbReference type="ARBA" id="ARBA00022630"/>
    </source>
</evidence>
<comment type="similarity">
    <text evidence="5 12">Belongs to the acyl-CoA oxidase family.</text>
</comment>
<dbReference type="InterPro" id="IPR029320">
    <property type="entry name" value="Acyl-CoA_ox_N"/>
</dbReference>
<name>A0A067M618_BOTB1</name>
<gene>
    <name evidence="18" type="ORF">BOTBODRAFT_177465</name>
</gene>
<dbReference type="InterPro" id="IPR046373">
    <property type="entry name" value="Acyl-CoA_Oxase/DH_mid-dom_sf"/>
</dbReference>
<feature type="active site" description="Proton acceptor" evidence="13">
    <location>
        <position position="427"/>
    </location>
</feature>
<keyword evidence="19" id="KW-1185">Reference proteome</keyword>
<evidence type="ECO:0000313" key="19">
    <source>
        <dbReference type="Proteomes" id="UP000027195"/>
    </source>
</evidence>
<dbReference type="FunFam" id="1.20.140.10:FF:000015">
    <property type="entry name" value="Acyl-coenzyme A oxidase"/>
    <property type="match status" value="1"/>
</dbReference>
<dbReference type="GO" id="GO:0003997">
    <property type="term" value="F:acyl-CoA oxidase activity"/>
    <property type="evidence" value="ECO:0007669"/>
    <property type="project" value="UniProtKB-EC"/>
</dbReference>
<feature type="domain" description="Acyl-CoA oxidase C-terminal" evidence="15">
    <location>
        <begin position="514"/>
        <end position="660"/>
    </location>
</feature>
<dbReference type="FunFam" id="2.40.110.10:FF:000003">
    <property type="entry name" value="Acyl-coenzyme A oxidase"/>
    <property type="match status" value="1"/>
</dbReference>
<evidence type="ECO:0000256" key="7">
    <source>
        <dbReference type="ARBA" id="ARBA00022827"/>
    </source>
</evidence>
<evidence type="ECO:0000256" key="8">
    <source>
        <dbReference type="ARBA" id="ARBA00022832"/>
    </source>
</evidence>
<keyword evidence="11" id="KW-0576">Peroxisome</keyword>
<dbReference type="SUPFAM" id="SSF47203">
    <property type="entry name" value="Acyl-CoA dehydrogenase C-terminal domain-like"/>
    <property type="match status" value="2"/>
</dbReference>
<dbReference type="SUPFAM" id="SSF56645">
    <property type="entry name" value="Acyl-CoA dehydrogenase NM domain-like"/>
    <property type="match status" value="1"/>
</dbReference>
<dbReference type="AlphaFoldDB" id="A0A067M618"/>
<evidence type="ECO:0000256" key="5">
    <source>
        <dbReference type="ARBA" id="ARBA00006288"/>
    </source>
</evidence>
<accession>A0A067M618</accession>
<evidence type="ECO:0000256" key="13">
    <source>
        <dbReference type="PIRSR" id="PIRSR000168-1"/>
    </source>
</evidence>
<dbReference type="InterPro" id="IPR009100">
    <property type="entry name" value="AcylCoA_DH/oxidase_NM_dom_sf"/>
</dbReference>
<dbReference type="Proteomes" id="UP000027195">
    <property type="component" value="Unassembled WGS sequence"/>
</dbReference>
<feature type="domain" description="Acyl-CoA oxidase C-alpha1" evidence="17">
    <location>
        <begin position="282"/>
        <end position="441"/>
    </location>
</feature>
<evidence type="ECO:0000256" key="12">
    <source>
        <dbReference type="PIRNR" id="PIRNR000168"/>
    </source>
</evidence>
<organism evidence="18 19">
    <name type="scientific">Botryobasidium botryosum (strain FD-172 SS1)</name>
    <dbReference type="NCBI Taxonomy" id="930990"/>
    <lineage>
        <taxon>Eukaryota</taxon>
        <taxon>Fungi</taxon>
        <taxon>Dikarya</taxon>
        <taxon>Basidiomycota</taxon>
        <taxon>Agaricomycotina</taxon>
        <taxon>Agaricomycetes</taxon>
        <taxon>Cantharellales</taxon>
        <taxon>Botryobasidiaceae</taxon>
        <taxon>Botryobasidium</taxon>
    </lineage>
</organism>
<dbReference type="PANTHER" id="PTHR10909">
    <property type="entry name" value="ELECTRON TRANSPORT OXIDOREDUCTASE"/>
    <property type="match status" value="1"/>
</dbReference>